<feature type="transmembrane region" description="Helical" evidence="2">
    <location>
        <begin position="133"/>
        <end position="162"/>
    </location>
</feature>
<comment type="caution">
    <text evidence="3">The sequence shown here is derived from an EMBL/GenBank/DDBJ whole genome shotgun (WGS) entry which is preliminary data.</text>
</comment>
<accession>A0ABU6TR33</accession>
<feature type="non-terminal residue" evidence="3">
    <location>
        <position position="1"/>
    </location>
</feature>
<keyword evidence="2" id="KW-0472">Membrane</keyword>
<keyword evidence="2" id="KW-1133">Transmembrane helix</keyword>
<name>A0ABU6TR33_9FABA</name>
<proteinExistence type="predicted"/>
<feature type="compositionally biased region" description="Basic and acidic residues" evidence="1">
    <location>
        <begin position="16"/>
        <end position="29"/>
    </location>
</feature>
<keyword evidence="2" id="KW-0812">Transmembrane</keyword>
<organism evidence="3 4">
    <name type="scientific">Stylosanthes scabra</name>
    <dbReference type="NCBI Taxonomy" id="79078"/>
    <lineage>
        <taxon>Eukaryota</taxon>
        <taxon>Viridiplantae</taxon>
        <taxon>Streptophyta</taxon>
        <taxon>Embryophyta</taxon>
        <taxon>Tracheophyta</taxon>
        <taxon>Spermatophyta</taxon>
        <taxon>Magnoliopsida</taxon>
        <taxon>eudicotyledons</taxon>
        <taxon>Gunneridae</taxon>
        <taxon>Pentapetalae</taxon>
        <taxon>rosids</taxon>
        <taxon>fabids</taxon>
        <taxon>Fabales</taxon>
        <taxon>Fabaceae</taxon>
        <taxon>Papilionoideae</taxon>
        <taxon>50 kb inversion clade</taxon>
        <taxon>dalbergioids sensu lato</taxon>
        <taxon>Dalbergieae</taxon>
        <taxon>Pterocarpus clade</taxon>
        <taxon>Stylosanthes</taxon>
    </lineage>
</organism>
<protein>
    <submittedName>
        <fullName evidence="3">Uncharacterized protein</fullName>
    </submittedName>
</protein>
<evidence type="ECO:0000256" key="1">
    <source>
        <dbReference type="SAM" id="MobiDB-lite"/>
    </source>
</evidence>
<evidence type="ECO:0000313" key="3">
    <source>
        <dbReference type="EMBL" id="MED6150620.1"/>
    </source>
</evidence>
<dbReference type="EMBL" id="JASCZI010091535">
    <property type="protein sequence ID" value="MED6150620.1"/>
    <property type="molecule type" value="Genomic_DNA"/>
</dbReference>
<feature type="region of interest" description="Disordered" evidence="1">
    <location>
        <begin position="1"/>
        <end position="44"/>
    </location>
</feature>
<gene>
    <name evidence="3" type="ORF">PIB30_074123</name>
</gene>
<sequence length="174" mass="18625">GRKKTASAGLGAAVANERKRGERERDPKRGSGATGKEGGRSSTYASSLPSFCHLLQRLVVTSPSRTGKRQSTKLCRRSAVVAWGSLLSSVAAEPEEAAVLLAVAGVSPELHHCQVLTALQAAPSRLWPVEMALMVVMVVMVLMVLMVVIVEMVVMGLMVVMVQSPKNWFTDLDP</sequence>
<keyword evidence="4" id="KW-1185">Reference proteome</keyword>
<reference evidence="3 4" key="1">
    <citation type="journal article" date="2023" name="Plants (Basel)">
        <title>Bridging the Gap: Combining Genomics and Transcriptomics Approaches to Understand Stylosanthes scabra, an Orphan Legume from the Brazilian Caatinga.</title>
        <authorList>
            <person name="Ferreira-Neto J.R.C."/>
            <person name="da Silva M.D."/>
            <person name="Binneck E."/>
            <person name="de Melo N.F."/>
            <person name="da Silva R.H."/>
            <person name="de Melo A.L.T.M."/>
            <person name="Pandolfi V."/>
            <person name="Bustamante F.O."/>
            <person name="Brasileiro-Vidal A.C."/>
            <person name="Benko-Iseppon A.M."/>
        </authorList>
    </citation>
    <scope>NUCLEOTIDE SEQUENCE [LARGE SCALE GENOMIC DNA]</scope>
    <source>
        <tissue evidence="3">Leaves</tissue>
    </source>
</reference>
<evidence type="ECO:0000256" key="2">
    <source>
        <dbReference type="SAM" id="Phobius"/>
    </source>
</evidence>
<dbReference type="Proteomes" id="UP001341840">
    <property type="component" value="Unassembled WGS sequence"/>
</dbReference>
<evidence type="ECO:0000313" key="4">
    <source>
        <dbReference type="Proteomes" id="UP001341840"/>
    </source>
</evidence>